<evidence type="ECO:0000313" key="3">
    <source>
        <dbReference type="Proteomes" id="UP000018144"/>
    </source>
</evidence>
<dbReference type="Gene3D" id="3.90.660.10">
    <property type="match status" value="1"/>
</dbReference>
<dbReference type="SUPFAM" id="SSF54373">
    <property type="entry name" value="FAD-linked reductases, C-terminal domain"/>
    <property type="match status" value="1"/>
</dbReference>
<proteinExistence type="predicted"/>
<name>U4LQ89_PYROM</name>
<dbReference type="InterPro" id="IPR036188">
    <property type="entry name" value="FAD/NAD-bd_sf"/>
</dbReference>
<keyword evidence="3" id="KW-1185">Reference proteome</keyword>
<dbReference type="OMA" id="YVTFPRA"/>
<dbReference type="GO" id="GO:0050660">
    <property type="term" value="F:flavin adenine dinucleotide binding"/>
    <property type="evidence" value="ECO:0007669"/>
    <property type="project" value="TreeGrafter"/>
</dbReference>
<accession>U4LQ89</accession>
<dbReference type="PRINTS" id="PR00419">
    <property type="entry name" value="ADXRDTASE"/>
</dbReference>
<feature type="domain" description="Amine oxidase" evidence="1">
    <location>
        <begin position="34"/>
        <end position="497"/>
    </location>
</feature>
<dbReference type="GO" id="GO:0016491">
    <property type="term" value="F:oxidoreductase activity"/>
    <property type="evidence" value="ECO:0007669"/>
    <property type="project" value="InterPro"/>
</dbReference>
<dbReference type="InterPro" id="IPR050281">
    <property type="entry name" value="Flavin_monoamine_oxidase"/>
</dbReference>
<organism evidence="2 3">
    <name type="scientific">Pyronema omphalodes (strain CBS 100304)</name>
    <name type="common">Pyronema confluens</name>
    <dbReference type="NCBI Taxonomy" id="1076935"/>
    <lineage>
        <taxon>Eukaryota</taxon>
        <taxon>Fungi</taxon>
        <taxon>Dikarya</taxon>
        <taxon>Ascomycota</taxon>
        <taxon>Pezizomycotina</taxon>
        <taxon>Pezizomycetes</taxon>
        <taxon>Pezizales</taxon>
        <taxon>Pyronemataceae</taxon>
        <taxon>Pyronema</taxon>
    </lineage>
</organism>
<protein>
    <submittedName>
        <fullName evidence="2">Similar to Probable polyamine oxidase 4 acc. no. Q8H191</fullName>
    </submittedName>
</protein>
<dbReference type="GO" id="GO:0006338">
    <property type="term" value="P:chromatin remodeling"/>
    <property type="evidence" value="ECO:0007669"/>
    <property type="project" value="TreeGrafter"/>
</dbReference>
<dbReference type="GO" id="GO:0003682">
    <property type="term" value="F:chromatin binding"/>
    <property type="evidence" value="ECO:0007669"/>
    <property type="project" value="TreeGrafter"/>
</dbReference>
<dbReference type="PANTHER" id="PTHR10742">
    <property type="entry name" value="FLAVIN MONOAMINE OXIDASE"/>
    <property type="match status" value="1"/>
</dbReference>
<dbReference type="PANTHER" id="PTHR10742:SF414">
    <property type="entry name" value="CONTAINING AMINE OXIDASE, PUTATIVE (AFU_ORTHOLOGUE AFUA_3G12150)-RELATED"/>
    <property type="match status" value="1"/>
</dbReference>
<dbReference type="STRING" id="1076935.U4LQ89"/>
<evidence type="ECO:0000313" key="2">
    <source>
        <dbReference type="EMBL" id="CCX31500.1"/>
    </source>
</evidence>
<dbReference type="Proteomes" id="UP000018144">
    <property type="component" value="Unassembled WGS sequence"/>
</dbReference>
<gene>
    <name evidence="2" type="ORF">PCON_10849</name>
</gene>
<sequence>MTESTVNEITIGLDGVGLKDGKPAPLVGIIGAGVAGLRAAQVLLEKGYNVQIFEARDRIGGRVYTSGHLGMDVDLGPNWIHGTTDNPIVPLSQSANSSLHAFSESCPVFDSHGEKLNQVEADDLQDKIWKMIDKATTYSKDHKEAIDAKLSLYDYAVEQAQEMFSGGLSSSPDEPGHVKWKGLESRKKVWLDMVHMWGTFIGSSVTRQSLKFFLLEEPVEGPNLFVGSTYKPILDHLATPAISAGIIKLNTPIDSVSSTGPNGPITLKASDTEYQVDSVIVTAPLGCLKQSSPIFDPPLPPRLLSSISSLSYGTLEKVYIRFPSAFWLTPSSPGFFTFLSPGYAPDTNPHQWHMCAFSLAHLSPPYNQPTLLFYTFGPISAHIMSNFPDYDTPEGLAKLAEFFEPYYSRIGGYQEGDINCRPEKILTTKWMKDPWAGNGSYSNFQTGLEDGERDIEEFRKGLPERGVWFAGEHTAPVLGLGSVSGAYWSGENAAEKVVESFGGGVGQVEEGENVEVEIKSAAVEVMA</sequence>
<reference evidence="2 3" key="1">
    <citation type="journal article" date="2013" name="PLoS Genet.">
        <title>The genome and development-dependent transcriptomes of Pyronema confluens: a window into fungal evolution.</title>
        <authorList>
            <person name="Traeger S."/>
            <person name="Altegoer F."/>
            <person name="Freitag M."/>
            <person name="Gabaldon T."/>
            <person name="Kempken F."/>
            <person name="Kumar A."/>
            <person name="Marcet-Houben M."/>
            <person name="Poggeler S."/>
            <person name="Stajich J.E."/>
            <person name="Nowrousian M."/>
        </authorList>
    </citation>
    <scope>NUCLEOTIDE SEQUENCE [LARGE SCALE GENOMIC DNA]</scope>
    <source>
        <strain evidence="3">CBS 100304</strain>
        <tissue evidence="2">Vegetative mycelium</tissue>
    </source>
</reference>
<dbReference type="eggNOG" id="KOG0029">
    <property type="taxonomic scope" value="Eukaryota"/>
</dbReference>
<dbReference type="Pfam" id="PF01593">
    <property type="entry name" value="Amino_oxidase"/>
    <property type="match status" value="1"/>
</dbReference>
<dbReference type="EMBL" id="HF935604">
    <property type="protein sequence ID" value="CCX31500.1"/>
    <property type="molecule type" value="Genomic_DNA"/>
</dbReference>
<dbReference type="InterPro" id="IPR002937">
    <property type="entry name" value="Amino_oxidase"/>
</dbReference>
<dbReference type="AlphaFoldDB" id="U4LQ89"/>
<evidence type="ECO:0000259" key="1">
    <source>
        <dbReference type="Pfam" id="PF01593"/>
    </source>
</evidence>
<dbReference type="OrthoDB" id="5046242at2759"/>
<dbReference type="SUPFAM" id="SSF51905">
    <property type="entry name" value="FAD/NAD(P)-binding domain"/>
    <property type="match status" value="1"/>
</dbReference>
<dbReference type="Gene3D" id="3.50.50.60">
    <property type="entry name" value="FAD/NAD(P)-binding domain"/>
    <property type="match status" value="1"/>
</dbReference>